<dbReference type="SUPFAM" id="SSF55048">
    <property type="entry name" value="Probable ACP-binding domain of malonyl-CoA ACP transacylase"/>
    <property type="match status" value="1"/>
</dbReference>
<dbReference type="SMART" id="SM00823">
    <property type="entry name" value="PKS_PP"/>
    <property type="match status" value="2"/>
</dbReference>
<dbReference type="PROSITE" id="PS00012">
    <property type="entry name" value="PHOSPHOPANTETHEINE"/>
    <property type="match status" value="1"/>
</dbReference>
<dbReference type="SMART" id="SM00825">
    <property type="entry name" value="PKS_KS"/>
    <property type="match status" value="1"/>
</dbReference>
<evidence type="ECO:0000256" key="1">
    <source>
        <dbReference type="ARBA" id="ARBA00022450"/>
    </source>
</evidence>
<dbReference type="PANTHER" id="PTHR43775">
    <property type="entry name" value="FATTY ACID SYNTHASE"/>
    <property type="match status" value="1"/>
</dbReference>
<keyword evidence="9" id="KW-1185">Reference proteome</keyword>
<dbReference type="InterPro" id="IPR001227">
    <property type="entry name" value="Ac_transferase_dom_sf"/>
</dbReference>
<feature type="domain" description="Ketosynthase family 3 (KS3)" evidence="6">
    <location>
        <begin position="100"/>
        <end position="523"/>
    </location>
</feature>
<dbReference type="Gene3D" id="1.10.1200.10">
    <property type="entry name" value="ACP-like"/>
    <property type="match status" value="2"/>
</dbReference>
<dbReference type="InterPro" id="IPR013968">
    <property type="entry name" value="PKS_KR"/>
</dbReference>
<dbReference type="PANTHER" id="PTHR43775:SF37">
    <property type="entry name" value="SI:DKEY-61P9.11"/>
    <property type="match status" value="1"/>
</dbReference>
<feature type="active site" description="Proton acceptor; for dehydratase activity" evidence="4">
    <location>
        <position position="1031"/>
    </location>
</feature>
<dbReference type="InterPro" id="IPR016039">
    <property type="entry name" value="Thiolase-like"/>
</dbReference>
<dbReference type="CDD" id="cd08955">
    <property type="entry name" value="KR_2_FAS_SDR_x"/>
    <property type="match status" value="1"/>
</dbReference>
<protein>
    <submittedName>
        <fullName evidence="8">SDR family NAD(P)-dependent oxidoreductase</fullName>
    </submittedName>
</protein>
<keyword evidence="3" id="KW-0808">Transferase</keyword>
<feature type="region of interest" description="N-terminal hotdog fold" evidence="4">
    <location>
        <begin position="1000"/>
        <end position="1123"/>
    </location>
</feature>
<dbReference type="CDD" id="cd00833">
    <property type="entry name" value="PKS"/>
    <property type="match status" value="1"/>
</dbReference>
<dbReference type="PROSITE" id="PS00606">
    <property type="entry name" value="KS3_1"/>
    <property type="match status" value="1"/>
</dbReference>
<dbReference type="Gene3D" id="3.40.47.10">
    <property type="match status" value="1"/>
</dbReference>
<dbReference type="Pfam" id="PF21089">
    <property type="entry name" value="PKS_DH_N"/>
    <property type="match status" value="1"/>
</dbReference>
<dbReference type="InterPro" id="IPR016036">
    <property type="entry name" value="Malonyl_transacylase_ACP-bd"/>
</dbReference>
<feature type="region of interest" description="C-terminal hotdog fold" evidence="4">
    <location>
        <begin position="1141"/>
        <end position="1287"/>
    </location>
</feature>
<dbReference type="Gene3D" id="3.40.50.720">
    <property type="entry name" value="NAD(P)-binding Rossmann-like Domain"/>
    <property type="match status" value="1"/>
</dbReference>
<dbReference type="Pfam" id="PF02801">
    <property type="entry name" value="Ketoacyl-synt_C"/>
    <property type="match status" value="1"/>
</dbReference>
<dbReference type="InterPro" id="IPR016035">
    <property type="entry name" value="Acyl_Trfase/lysoPLipase"/>
</dbReference>
<keyword evidence="2" id="KW-0597">Phosphoprotein</keyword>
<feature type="domain" description="Carrier" evidence="5">
    <location>
        <begin position="6"/>
        <end position="83"/>
    </location>
</feature>
<dbReference type="EMBL" id="JBHUIV010000014">
    <property type="protein sequence ID" value="MFD2201720.1"/>
    <property type="molecule type" value="Genomic_DNA"/>
</dbReference>
<name>A0ABW5B7T0_9BACT</name>
<feature type="active site" description="Proton donor; for dehydratase activity" evidence="4">
    <location>
        <position position="1202"/>
    </location>
</feature>
<dbReference type="Pfam" id="PF16197">
    <property type="entry name" value="KAsynt_C_assoc"/>
    <property type="match status" value="1"/>
</dbReference>
<dbReference type="Pfam" id="PF00550">
    <property type="entry name" value="PP-binding"/>
    <property type="match status" value="2"/>
</dbReference>
<dbReference type="PROSITE" id="PS52019">
    <property type="entry name" value="PKS_MFAS_DH"/>
    <property type="match status" value="1"/>
</dbReference>
<dbReference type="InterPro" id="IPR014043">
    <property type="entry name" value="Acyl_transferase_dom"/>
</dbReference>
<comment type="caution">
    <text evidence="8">The sequence shown here is derived from an EMBL/GenBank/DDBJ whole genome shotgun (WGS) entry which is preliminary data.</text>
</comment>
<feature type="domain" description="PKS/mFAS DH" evidence="7">
    <location>
        <begin position="1000"/>
        <end position="1287"/>
    </location>
</feature>
<dbReference type="InterPro" id="IPR057326">
    <property type="entry name" value="KR_dom"/>
</dbReference>
<evidence type="ECO:0000256" key="2">
    <source>
        <dbReference type="ARBA" id="ARBA00022553"/>
    </source>
</evidence>
<organism evidence="8 9">
    <name type="scientific">Shivajiella indica</name>
    <dbReference type="NCBI Taxonomy" id="872115"/>
    <lineage>
        <taxon>Bacteria</taxon>
        <taxon>Pseudomonadati</taxon>
        <taxon>Bacteroidota</taxon>
        <taxon>Cytophagia</taxon>
        <taxon>Cytophagales</taxon>
        <taxon>Cyclobacteriaceae</taxon>
        <taxon>Shivajiella</taxon>
    </lineage>
</organism>
<dbReference type="InterPro" id="IPR020841">
    <property type="entry name" value="PKS_Beta-ketoAc_synthase_dom"/>
</dbReference>
<accession>A0ABW5B7T0</accession>
<dbReference type="InterPro" id="IPR036291">
    <property type="entry name" value="NAD(P)-bd_dom_sf"/>
</dbReference>
<dbReference type="InterPro" id="IPR049552">
    <property type="entry name" value="PKS_DH_N"/>
</dbReference>
<dbReference type="SMART" id="SM00826">
    <property type="entry name" value="PKS_DH"/>
    <property type="match status" value="1"/>
</dbReference>
<evidence type="ECO:0000256" key="4">
    <source>
        <dbReference type="PROSITE-ProRule" id="PRU01363"/>
    </source>
</evidence>
<evidence type="ECO:0000259" key="5">
    <source>
        <dbReference type="PROSITE" id="PS50075"/>
    </source>
</evidence>
<dbReference type="Proteomes" id="UP001597414">
    <property type="component" value="Unassembled WGS sequence"/>
</dbReference>
<dbReference type="InterPro" id="IPR032821">
    <property type="entry name" value="PKS_assoc"/>
</dbReference>
<dbReference type="PROSITE" id="PS52004">
    <property type="entry name" value="KS3_2"/>
    <property type="match status" value="1"/>
</dbReference>
<dbReference type="Gene3D" id="3.30.70.3290">
    <property type="match status" value="1"/>
</dbReference>
<dbReference type="Pfam" id="PF00109">
    <property type="entry name" value="ketoacyl-synt"/>
    <property type="match status" value="1"/>
</dbReference>
<dbReference type="InterPro" id="IPR050091">
    <property type="entry name" value="PKS_NRPS_Biosynth_Enz"/>
</dbReference>
<feature type="domain" description="Carrier" evidence="5">
    <location>
        <begin position="1793"/>
        <end position="1868"/>
    </location>
</feature>
<dbReference type="InterPro" id="IPR020807">
    <property type="entry name" value="PKS_DH"/>
</dbReference>
<dbReference type="InterPro" id="IPR014030">
    <property type="entry name" value="Ketoacyl_synth_N"/>
</dbReference>
<proteinExistence type="predicted"/>
<dbReference type="SMART" id="SM00822">
    <property type="entry name" value="PKS_KR"/>
    <property type="match status" value="1"/>
</dbReference>
<dbReference type="Pfam" id="PF08659">
    <property type="entry name" value="KR"/>
    <property type="match status" value="1"/>
</dbReference>
<evidence type="ECO:0000259" key="6">
    <source>
        <dbReference type="PROSITE" id="PS52004"/>
    </source>
</evidence>
<dbReference type="SUPFAM" id="SSF52151">
    <property type="entry name" value="FabD/lysophospholipase-like"/>
    <property type="match status" value="1"/>
</dbReference>
<dbReference type="InterPro" id="IPR049551">
    <property type="entry name" value="PKS_DH_C"/>
</dbReference>
<dbReference type="InterPro" id="IPR042104">
    <property type="entry name" value="PKS_dehydratase_sf"/>
</dbReference>
<evidence type="ECO:0000313" key="8">
    <source>
        <dbReference type="EMBL" id="MFD2201720.1"/>
    </source>
</evidence>
<dbReference type="InterPro" id="IPR020806">
    <property type="entry name" value="PKS_PP-bd"/>
</dbReference>
<dbReference type="RefSeq" id="WP_380801643.1">
    <property type="nucleotide sequence ID" value="NZ_JBHUIV010000014.1"/>
</dbReference>
<dbReference type="PROSITE" id="PS50075">
    <property type="entry name" value="CARRIER"/>
    <property type="match status" value="2"/>
</dbReference>
<dbReference type="SUPFAM" id="SSF53901">
    <property type="entry name" value="Thiolase-like"/>
    <property type="match status" value="1"/>
</dbReference>
<evidence type="ECO:0000313" key="9">
    <source>
        <dbReference type="Proteomes" id="UP001597414"/>
    </source>
</evidence>
<dbReference type="Pfam" id="PF14765">
    <property type="entry name" value="PS-DH"/>
    <property type="match status" value="1"/>
</dbReference>
<dbReference type="InterPro" id="IPR018201">
    <property type="entry name" value="Ketoacyl_synth_AS"/>
</dbReference>
<dbReference type="SUPFAM" id="SSF47336">
    <property type="entry name" value="ACP-like"/>
    <property type="match status" value="2"/>
</dbReference>
<dbReference type="SUPFAM" id="SSF51735">
    <property type="entry name" value="NAD(P)-binding Rossmann-fold domains"/>
    <property type="match status" value="2"/>
</dbReference>
<dbReference type="InterPro" id="IPR009081">
    <property type="entry name" value="PP-bd_ACP"/>
</dbReference>
<reference evidence="9" key="1">
    <citation type="journal article" date="2019" name="Int. J. Syst. Evol. Microbiol.">
        <title>The Global Catalogue of Microorganisms (GCM) 10K type strain sequencing project: providing services to taxonomists for standard genome sequencing and annotation.</title>
        <authorList>
            <consortium name="The Broad Institute Genomics Platform"/>
            <consortium name="The Broad Institute Genome Sequencing Center for Infectious Disease"/>
            <person name="Wu L."/>
            <person name="Ma J."/>
        </authorList>
    </citation>
    <scope>NUCLEOTIDE SEQUENCE [LARGE SCALE GENOMIC DNA]</scope>
    <source>
        <strain evidence="9">KCTC 19812</strain>
    </source>
</reference>
<dbReference type="InterPro" id="IPR006162">
    <property type="entry name" value="Ppantetheine_attach_site"/>
</dbReference>
<dbReference type="SMART" id="SM00827">
    <property type="entry name" value="PKS_AT"/>
    <property type="match status" value="1"/>
</dbReference>
<dbReference type="InterPro" id="IPR036736">
    <property type="entry name" value="ACP-like_sf"/>
</dbReference>
<dbReference type="Pfam" id="PF00698">
    <property type="entry name" value="Acyl_transf_1"/>
    <property type="match status" value="1"/>
</dbReference>
<gene>
    <name evidence="8" type="ORF">ACFSKV_09090</name>
</gene>
<evidence type="ECO:0000259" key="7">
    <source>
        <dbReference type="PROSITE" id="PS52019"/>
    </source>
</evidence>
<dbReference type="SMART" id="SM01294">
    <property type="entry name" value="PKS_PP_betabranch"/>
    <property type="match status" value="1"/>
</dbReference>
<dbReference type="InterPro" id="IPR049900">
    <property type="entry name" value="PKS_mFAS_DH"/>
</dbReference>
<sequence>MRKNEMSKGEIQKWLIEQIAELAHINQSEIDIHEPFSNYGLTSRDVVTLSGDLEELLGLRLSPTLAYEYPSIAALSLHLSKSEESQNEENKENISLYSKNEAIAIIGMGCRFPGADNPKAFWEMLKNGVDAISEIPADRWNKQTYYHPNPSVPGKSISKWGGFLSNIDQFDPFFFGISPNEAKQMDPQQRLLLELSYEALDNAGQSTEELDGSQTGVFMGISVNEYSHNQFDDPLTISSHSGTGAALSIAANRISYFYNFKGPSISVDTACSSSLAAVHLACQSLRNGECPMALAGGVNIILSPVHSIAFTKAGVLSQEGRCKTFDSEANGYVRGEGGGIVILKTLSKALADGDPVLAVISGTAMAQDGRTNGLMAPNRESQEALLQEAYRNAGISLNKVQYIEAHGTGTLLGDSMEAAAIGTIIGKGRKNNPCRIGSVKTNIGHLEAAAGIAGLIKVVLSMQHRSLPPSLHYHSPSPYIPFEELNIKVQHELTPWISDSDPLTAGVSSFGFGGTIVHVALQEPDPNLGKSEIKSADTELSDCFILPLSANSSEGLISLSNGIKDLLSPEKDIAIPDLCLSMGKRRSKFSNRITVLGNSKAELSLGLEAFSLSEHSPNLITSDHSGSPFTIPKIAFVFSGQGGQWYDMGKELLLKENVFSESIDKIDLVIQKLFNWSLKQVLLAEADEKHLEKIDIVQPSIFAIQVALAELWKHWGITPDAVCGHSMGEVAAAYVSGILNLEDAVKIVCLRSQLLKKLRGKGAMLATELSPMQAEEMLKGQENEVSIAAINGPLATVLSGNPEQLQKLKDILDSQNLFCRWVKVDVASHSPQIEQLRPSLNKALENIQPQPSRIPFYSTVSGHLEENTNFEAEYWIDNIRKPVLFSNAVNKLLENGHTMMVEIGPHPILLGAIQQTVNLNQNEIKLLPSIRREEPEREILLRSLGVLYVEGFKINWDYLYPDHSKYVLLPPVKWNRQRYWMDAVFPGSRNKLQVDNNLGHPLLGVSMDLANSALVWQTLLNMDSLPFLKDHKIGDEIVFPATAYIEMALQAVKERGLNQSHSLGNADFRQKMILEEGKNKLIQAILSPSQEGQYSLGIYSRNNPKSNWDFHASIQFIPKEEENNLRLNFHEFLDSFRKEALTEQSKGDFYSTLQLRGLNYGPDFQGVEHIWSKPKEALAKIYLPDSLAFQKDDFHVHPVLFDACLQVIAGIPNVSIGNHLYVPSNCYQIRFFSKPEGEIWSHASLKNETHSYEDFLEADIRIFDLSGKISIDITGLKLKRIERVILRKFSRKDTWLYQLNWQIRNLTMKGQSQTSGKRNWLIFADSEGYGISLAKKLEDQGDFCYLLSAQEAIEGGELSLRKKIDDILKEIPSPFIGIIHLWSLSIPPQTTENNKAMDLLGCNSILHLVQALAERFAGSPRLWLVTKGAQSVQSGEEVLVEQSPIWGLGKVISFELSELKSVRIDLDPKQITEESMTYLSRQILVEDNEDQIAFRGNNRFVLRLNPFKPSAAFQELFFHGTRSYLITGGLGGLGLETAKWMIDKGAKHVVLLGRSEPSPSTWQALEQMKKTGAKVEIALADVSQYKQLLPIFEKFGKQMPELGGVVHAAGLLDDGALVNLNPERMKKVMDPKVQGTWNLHKLTSKLNLDFFVLYSSAVSVLGSPGQGNYAAASAYLDAISHYRRNLGLPCLSINWGPWAEVGLAAEAKEKLEEQNVSTQHLVKVIEIQQGLETLEYLMTESLAQVSVLPFDLKNLLELYPTAAGMSFFEEVGGSETHVSKLYARPNLRQKFVAPRTEIEKKLAELWQQTLHIDQVGIHDSFFELGGDSVLAAQILAMARKTYGISINPQDAFQAFTIERLGELLEAEILRQIEEMTEEEAKRRLE</sequence>
<dbReference type="Gene3D" id="3.10.129.110">
    <property type="entry name" value="Polyketide synthase dehydratase"/>
    <property type="match status" value="1"/>
</dbReference>
<evidence type="ECO:0000256" key="3">
    <source>
        <dbReference type="ARBA" id="ARBA00022679"/>
    </source>
</evidence>
<dbReference type="InterPro" id="IPR014031">
    <property type="entry name" value="Ketoacyl_synth_C"/>
</dbReference>
<dbReference type="Gene3D" id="3.40.366.10">
    <property type="entry name" value="Malonyl-Coenzyme A Acyl Carrier Protein, domain 2"/>
    <property type="match status" value="1"/>
</dbReference>
<keyword evidence="1" id="KW-0596">Phosphopantetheine</keyword>